<dbReference type="KEGG" id="lbc:LACBIDRAFT_299915"/>
<accession>B0DFM2</accession>
<sequence length="485" mass="54673">MLPAGGGYTPTIASLPAELLLIIFKAVYITTRRCVTIFDPHTLCEGPCDCELDSNEGTLTEWNDHDHLTSLSVFPYALTSVCKQWYDLMLLVPEFWTRLVIFVDSQPTSTTDLRAQLSASRDQVFWAHIINRQDGIGEDFMERARVQAVVEALSPHLDRCERLTFNVMHNSSIPSIRRNFSGVCPFLTELLIECKIHDSKPKEVGEIEVKAPPLFPNLERIALTGSAFADAYENPSWLSGIETKRLAMYKISHLSSIDVPDLTFFNFLSVLGRFKGSMISLELYHVDLPTLPLDGNIPNDWDFRLDFSSLHLEGLKKETFEEFGHFTSNSPTLESQTIRACELTDYGICHSYYLDVQDINDTEQLLSVVPTLSSRCVNFISCGGLNDAVLERLSMPDPYSGEWGLENLQDLSIFNSPEISVQGLKRLVKSRIVEASARGYGKDPSYDDFDQMAPIASLSISRCVDFSAVDVRWFKSKVRDFSFHS</sequence>
<dbReference type="HOGENOM" id="CLU_027732_1_0_1"/>
<dbReference type="InParanoid" id="B0DFM2"/>
<dbReference type="STRING" id="486041.B0DFM2"/>
<organism evidence="2">
    <name type="scientific">Laccaria bicolor (strain S238N-H82 / ATCC MYA-4686)</name>
    <name type="common">Bicoloured deceiver</name>
    <name type="synonym">Laccaria laccata var. bicolor</name>
    <dbReference type="NCBI Taxonomy" id="486041"/>
    <lineage>
        <taxon>Eukaryota</taxon>
        <taxon>Fungi</taxon>
        <taxon>Dikarya</taxon>
        <taxon>Basidiomycota</taxon>
        <taxon>Agaricomycotina</taxon>
        <taxon>Agaricomycetes</taxon>
        <taxon>Agaricomycetidae</taxon>
        <taxon>Agaricales</taxon>
        <taxon>Agaricineae</taxon>
        <taxon>Hydnangiaceae</taxon>
        <taxon>Laccaria</taxon>
    </lineage>
</organism>
<evidence type="ECO:0000313" key="1">
    <source>
        <dbReference type="EMBL" id="EDR06487.1"/>
    </source>
</evidence>
<reference evidence="1 2" key="1">
    <citation type="journal article" date="2008" name="Nature">
        <title>The genome of Laccaria bicolor provides insights into mycorrhizal symbiosis.</title>
        <authorList>
            <person name="Martin F."/>
            <person name="Aerts A."/>
            <person name="Ahren D."/>
            <person name="Brun A."/>
            <person name="Danchin E.G.J."/>
            <person name="Duchaussoy F."/>
            <person name="Gibon J."/>
            <person name="Kohler A."/>
            <person name="Lindquist E."/>
            <person name="Pereda V."/>
            <person name="Salamov A."/>
            <person name="Shapiro H.J."/>
            <person name="Wuyts J."/>
            <person name="Blaudez D."/>
            <person name="Buee M."/>
            <person name="Brokstein P."/>
            <person name="Canbaeck B."/>
            <person name="Cohen D."/>
            <person name="Courty P.E."/>
            <person name="Coutinho P.M."/>
            <person name="Delaruelle C."/>
            <person name="Detter J.C."/>
            <person name="Deveau A."/>
            <person name="DiFazio S."/>
            <person name="Duplessis S."/>
            <person name="Fraissinet-Tachet L."/>
            <person name="Lucic E."/>
            <person name="Frey-Klett P."/>
            <person name="Fourrey C."/>
            <person name="Feussner I."/>
            <person name="Gay G."/>
            <person name="Grimwood J."/>
            <person name="Hoegger P.J."/>
            <person name="Jain P."/>
            <person name="Kilaru S."/>
            <person name="Labbe J."/>
            <person name="Lin Y.C."/>
            <person name="Legue V."/>
            <person name="Le Tacon F."/>
            <person name="Marmeisse R."/>
            <person name="Melayah D."/>
            <person name="Montanini B."/>
            <person name="Muratet M."/>
            <person name="Nehls U."/>
            <person name="Niculita-Hirzel H."/>
            <person name="Oudot-Le Secq M.P."/>
            <person name="Peter M."/>
            <person name="Quesneville H."/>
            <person name="Rajashekar B."/>
            <person name="Reich M."/>
            <person name="Rouhier N."/>
            <person name="Schmutz J."/>
            <person name="Yin T."/>
            <person name="Chalot M."/>
            <person name="Henrissat B."/>
            <person name="Kuees U."/>
            <person name="Lucas S."/>
            <person name="Van de Peer Y."/>
            <person name="Podila G.K."/>
            <person name="Polle A."/>
            <person name="Pukkila P.J."/>
            <person name="Richardson P.M."/>
            <person name="Rouze P."/>
            <person name="Sanders I.R."/>
            <person name="Stajich J.E."/>
            <person name="Tunlid A."/>
            <person name="Tuskan G."/>
            <person name="Grigoriev I.V."/>
        </authorList>
    </citation>
    <scope>NUCLEOTIDE SEQUENCE [LARGE SCALE GENOMIC DNA]</scope>
    <source>
        <strain evidence="2">S238N-H82 / ATCC MYA-4686</strain>
    </source>
</reference>
<dbReference type="Proteomes" id="UP000001194">
    <property type="component" value="Unassembled WGS sequence"/>
</dbReference>
<dbReference type="GeneID" id="6078405"/>
<evidence type="ECO:0000313" key="2">
    <source>
        <dbReference type="Proteomes" id="UP000001194"/>
    </source>
</evidence>
<name>B0DFM2_LACBS</name>
<protein>
    <submittedName>
        <fullName evidence="1">Predicted protein</fullName>
    </submittedName>
</protein>
<proteinExistence type="predicted"/>
<dbReference type="EMBL" id="DS547108">
    <property type="protein sequence ID" value="EDR06487.1"/>
    <property type="molecule type" value="Genomic_DNA"/>
</dbReference>
<gene>
    <name evidence="1" type="ORF">LACBIDRAFT_299915</name>
</gene>
<dbReference type="AlphaFoldDB" id="B0DFM2"/>
<keyword evidence="2" id="KW-1185">Reference proteome</keyword>
<dbReference type="RefSeq" id="XP_001882859.1">
    <property type="nucleotide sequence ID" value="XM_001882824.1"/>
</dbReference>
<dbReference type="OrthoDB" id="3001771at2759"/>